<dbReference type="HAMAP" id="MF_00530">
    <property type="entry name" value="ATP_synth_epsil_bac"/>
    <property type="match status" value="1"/>
</dbReference>
<dbReference type="PANTHER" id="PTHR13822:SF10">
    <property type="entry name" value="ATP SYNTHASE EPSILON CHAIN, CHLOROPLASTIC"/>
    <property type="match status" value="1"/>
</dbReference>
<organism evidence="11 12">
    <name type="scientific">Enhygromyxa salina</name>
    <dbReference type="NCBI Taxonomy" id="215803"/>
    <lineage>
        <taxon>Bacteria</taxon>
        <taxon>Pseudomonadati</taxon>
        <taxon>Myxococcota</taxon>
        <taxon>Polyangia</taxon>
        <taxon>Nannocystales</taxon>
        <taxon>Nannocystaceae</taxon>
        <taxon>Enhygromyxa</taxon>
    </lineage>
</organism>
<evidence type="ECO:0000256" key="4">
    <source>
        <dbReference type="ARBA" id="ARBA00022448"/>
    </source>
</evidence>
<dbReference type="GO" id="GO:0045259">
    <property type="term" value="C:proton-transporting ATP synthase complex"/>
    <property type="evidence" value="ECO:0007669"/>
    <property type="project" value="UniProtKB-KW"/>
</dbReference>
<dbReference type="GO" id="GO:0005524">
    <property type="term" value="F:ATP binding"/>
    <property type="evidence" value="ECO:0007669"/>
    <property type="project" value="UniProtKB-UniRule"/>
</dbReference>
<keyword evidence="6 9" id="KW-0472">Membrane</keyword>
<comment type="similarity">
    <text evidence="3 9">Belongs to the ATPase epsilon chain family.</text>
</comment>
<comment type="caution">
    <text evidence="11">The sequence shown here is derived from an EMBL/GenBank/DDBJ whole genome shotgun (WGS) entry which is preliminary data.</text>
</comment>
<dbReference type="OrthoDB" id="9799969at2"/>
<sequence>MADEYLQLDILTPDGRVDLRVGEGGSKGSAASKELGPIEVEGVELPAALGEMGVRPGHVPFLTPVVPGVVRFRHGGEDRRLAVGAGFLEVSEAGSVTILTERAVRSWEVELDAVNEQHASVVEELAQHASASLDDAQVLKLQARRAWLDAQLRARQA</sequence>
<gene>
    <name evidence="11" type="primary">atpC_1</name>
    <name evidence="9" type="synonym">atpC</name>
    <name evidence="11" type="ORF">ENSA5_17540</name>
</gene>
<keyword evidence="7 9" id="KW-0139">CF(1)</keyword>
<dbReference type="RefSeq" id="WP_106391204.1">
    <property type="nucleotide sequence ID" value="NZ_PVNK01000097.1"/>
</dbReference>
<protein>
    <recommendedName>
        <fullName evidence="9">ATP synthase epsilon chain</fullName>
    </recommendedName>
    <alternativeName>
        <fullName evidence="9">ATP synthase F1 sector epsilon subunit</fullName>
    </alternativeName>
    <alternativeName>
        <fullName evidence="9">F-ATPase epsilon subunit</fullName>
    </alternativeName>
</protein>
<dbReference type="CDD" id="cd12152">
    <property type="entry name" value="F1-ATPase_delta"/>
    <property type="match status" value="1"/>
</dbReference>
<dbReference type="GO" id="GO:0046933">
    <property type="term" value="F:proton-transporting ATP synthase activity, rotational mechanism"/>
    <property type="evidence" value="ECO:0007669"/>
    <property type="project" value="UniProtKB-UniRule"/>
</dbReference>
<name>A0A2S9YDS9_9BACT</name>
<comment type="subunit">
    <text evidence="9">F-type ATPases have 2 components, CF(1) - the catalytic core - and CF(0) - the membrane proton channel. CF(1) has five subunits: alpha(3), beta(3), gamma(1), delta(1), epsilon(1). CF(0) has three main subunits: a, b and c.</text>
</comment>
<dbReference type="InterPro" id="IPR001469">
    <property type="entry name" value="ATP_synth_F1_dsu/esu"/>
</dbReference>
<dbReference type="InterPro" id="IPR020546">
    <property type="entry name" value="ATP_synth_F1_dsu/esu_N"/>
</dbReference>
<comment type="subcellular location">
    <subcellularLocation>
        <location evidence="9">Cell membrane</location>
        <topology evidence="9">Peripheral membrane protein</topology>
    </subcellularLocation>
    <subcellularLocation>
        <location evidence="2">Endomembrane system</location>
        <topology evidence="2">Peripheral membrane protein</topology>
    </subcellularLocation>
</comment>
<evidence type="ECO:0000313" key="11">
    <source>
        <dbReference type="EMBL" id="PRQ03269.1"/>
    </source>
</evidence>
<dbReference type="Proteomes" id="UP000237968">
    <property type="component" value="Unassembled WGS sequence"/>
</dbReference>
<evidence type="ECO:0000256" key="2">
    <source>
        <dbReference type="ARBA" id="ARBA00004184"/>
    </source>
</evidence>
<evidence type="ECO:0000256" key="3">
    <source>
        <dbReference type="ARBA" id="ARBA00005712"/>
    </source>
</evidence>
<accession>A0A2S9YDS9</accession>
<evidence type="ECO:0000259" key="10">
    <source>
        <dbReference type="Pfam" id="PF02823"/>
    </source>
</evidence>
<evidence type="ECO:0000256" key="5">
    <source>
        <dbReference type="ARBA" id="ARBA00023065"/>
    </source>
</evidence>
<comment type="function">
    <text evidence="1 9">Produces ATP from ADP in the presence of a proton gradient across the membrane.</text>
</comment>
<dbReference type="InterPro" id="IPR036771">
    <property type="entry name" value="ATPsynth_dsu/esu_N"/>
</dbReference>
<evidence type="ECO:0000256" key="8">
    <source>
        <dbReference type="ARBA" id="ARBA00023310"/>
    </source>
</evidence>
<dbReference type="GO" id="GO:0005886">
    <property type="term" value="C:plasma membrane"/>
    <property type="evidence" value="ECO:0007669"/>
    <property type="project" value="UniProtKB-SubCell"/>
</dbReference>
<keyword evidence="9" id="KW-1003">Cell membrane</keyword>
<evidence type="ECO:0000256" key="1">
    <source>
        <dbReference type="ARBA" id="ARBA00003543"/>
    </source>
</evidence>
<dbReference type="SUPFAM" id="SSF51344">
    <property type="entry name" value="Epsilon subunit of F1F0-ATP synthase N-terminal domain"/>
    <property type="match status" value="1"/>
</dbReference>
<keyword evidence="12" id="KW-1185">Reference proteome</keyword>
<evidence type="ECO:0000256" key="6">
    <source>
        <dbReference type="ARBA" id="ARBA00023136"/>
    </source>
</evidence>
<evidence type="ECO:0000256" key="7">
    <source>
        <dbReference type="ARBA" id="ARBA00023196"/>
    </source>
</evidence>
<reference evidence="11 12" key="1">
    <citation type="submission" date="2018-03" db="EMBL/GenBank/DDBJ databases">
        <title>Draft Genome Sequences of the Obligatory Marine Myxobacteria Enhygromyxa salina SWB005.</title>
        <authorList>
            <person name="Poehlein A."/>
            <person name="Moghaddam J.A."/>
            <person name="Harms H."/>
            <person name="Alanjari M."/>
            <person name="Koenig G.M."/>
            <person name="Daniel R."/>
            <person name="Schaeberle T.F."/>
        </authorList>
    </citation>
    <scope>NUCLEOTIDE SEQUENCE [LARGE SCALE GENOMIC DNA]</scope>
    <source>
        <strain evidence="11 12">SWB005</strain>
    </source>
</reference>
<evidence type="ECO:0000256" key="9">
    <source>
        <dbReference type="HAMAP-Rule" id="MF_00530"/>
    </source>
</evidence>
<keyword evidence="9" id="KW-0375">Hydrogen ion transport</keyword>
<keyword evidence="4 9" id="KW-0813">Transport</keyword>
<dbReference type="EMBL" id="PVNK01000097">
    <property type="protein sequence ID" value="PRQ03269.1"/>
    <property type="molecule type" value="Genomic_DNA"/>
</dbReference>
<keyword evidence="8 9" id="KW-0066">ATP synthesis</keyword>
<dbReference type="PANTHER" id="PTHR13822">
    <property type="entry name" value="ATP SYNTHASE DELTA/EPSILON CHAIN"/>
    <property type="match status" value="1"/>
</dbReference>
<dbReference type="AlphaFoldDB" id="A0A2S9YDS9"/>
<feature type="domain" description="ATP synthase F1 complex delta/epsilon subunit N-terminal" evidence="10">
    <location>
        <begin position="39"/>
        <end position="103"/>
    </location>
</feature>
<keyword evidence="5 9" id="KW-0406">Ion transport</keyword>
<evidence type="ECO:0000313" key="12">
    <source>
        <dbReference type="Proteomes" id="UP000237968"/>
    </source>
</evidence>
<dbReference type="Gene3D" id="2.60.15.10">
    <property type="entry name" value="F0F1 ATP synthase delta/epsilon subunit, N-terminal"/>
    <property type="match status" value="1"/>
</dbReference>
<dbReference type="Pfam" id="PF02823">
    <property type="entry name" value="ATP-synt_DE_N"/>
    <property type="match status" value="1"/>
</dbReference>
<proteinExistence type="inferred from homology"/>
<dbReference type="GO" id="GO:0012505">
    <property type="term" value="C:endomembrane system"/>
    <property type="evidence" value="ECO:0007669"/>
    <property type="project" value="UniProtKB-SubCell"/>
</dbReference>